<evidence type="ECO:0000313" key="2">
    <source>
        <dbReference type="Proteomes" id="UP000030764"/>
    </source>
</evidence>
<reference evidence="1 2" key="1">
    <citation type="journal article" date="2014" name="Nat. Genet.">
        <title>Genome and transcriptome of the porcine whipworm Trichuris suis.</title>
        <authorList>
            <person name="Jex A.R."/>
            <person name="Nejsum P."/>
            <person name="Schwarz E.M."/>
            <person name="Hu L."/>
            <person name="Young N.D."/>
            <person name="Hall R.S."/>
            <person name="Korhonen P.K."/>
            <person name="Liao S."/>
            <person name="Thamsborg S."/>
            <person name="Xia J."/>
            <person name="Xu P."/>
            <person name="Wang S."/>
            <person name="Scheerlinck J.P."/>
            <person name="Hofmann A."/>
            <person name="Sternberg P.W."/>
            <person name="Wang J."/>
            <person name="Gasser R.B."/>
        </authorList>
    </citation>
    <scope>NUCLEOTIDE SEQUENCE [LARGE SCALE GENOMIC DNA]</scope>
    <source>
        <strain evidence="1">DCEP-RM93M</strain>
    </source>
</reference>
<feature type="non-terminal residue" evidence="1">
    <location>
        <position position="73"/>
    </location>
</feature>
<organism evidence="1 2">
    <name type="scientific">Trichuris suis</name>
    <name type="common">pig whipworm</name>
    <dbReference type="NCBI Taxonomy" id="68888"/>
    <lineage>
        <taxon>Eukaryota</taxon>
        <taxon>Metazoa</taxon>
        <taxon>Ecdysozoa</taxon>
        <taxon>Nematoda</taxon>
        <taxon>Enoplea</taxon>
        <taxon>Dorylaimia</taxon>
        <taxon>Trichinellida</taxon>
        <taxon>Trichuridae</taxon>
        <taxon>Trichuris</taxon>
    </lineage>
</organism>
<gene>
    <name evidence="1" type="ORF">M513_13814</name>
</gene>
<sequence>LWLFEWLVSCDSQCHRVHGVVQCVLGYGKHLALGLNGRAWAMTELRRGFHSHDDVFQVQCCPEEVQDDVSLSI</sequence>
<dbReference type="AlphaFoldDB" id="A0A085LK14"/>
<dbReference type="EMBL" id="KL363568">
    <property type="protein sequence ID" value="KFD45310.1"/>
    <property type="molecule type" value="Genomic_DNA"/>
</dbReference>
<accession>A0A085LK14</accession>
<proteinExistence type="predicted"/>
<keyword evidence="2" id="KW-1185">Reference proteome</keyword>
<evidence type="ECO:0000313" key="1">
    <source>
        <dbReference type="EMBL" id="KFD45310.1"/>
    </source>
</evidence>
<dbReference type="Proteomes" id="UP000030764">
    <property type="component" value="Unassembled WGS sequence"/>
</dbReference>
<protein>
    <submittedName>
        <fullName evidence="1">Uncharacterized protein</fullName>
    </submittedName>
</protein>
<name>A0A085LK14_9BILA</name>
<feature type="non-terminal residue" evidence="1">
    <location>
        <position position="1"/>
    </location>
</feature>